<reference evidence="14" key="2">
    <citation type="submission" date="2020-10" db="UniProtKB">
        <authorList>
            <consortium name="WormBaseParasite"/>
        </authorList>
    </citation>
    <scope>IDENTIFICATION</scope>
</reference>
<keyword evidence="6 12" id="KW-1133">Transmembrane helix</keyword>
<feature type="transmembrane region" description="Helical" evidence="12">
    <location>
        <begin position="241"/>
        <end position="259"/>
    </location>
</feature>
<dbReference type="Proteomes" id="UP000492821">
    <property type="component" value="Unassembled WGS sequence"/>
</dbReference>
<evidence type="ECO:0000256" key="10">
    <source>
        <dbReference type="ARBA" id="ARBA00023201"/>
    </source>
</evidence>
<dbReference type="NCBIfam" id="TIGR00813">
    <property type="entry name" value="sss"/>
    <property type="match status" value="1"/>
</dbReference>
<feature type="transmembrane region" description="Helical" evidence="12">
    <location>
        <begin position="6"/>
        <end position="26"/>
    </location>
</feature>
<dbReference type="InterPro" id="IPR038377">
    <property type="entry name" value="Na/Glc_symporter_sf"/>
</dbReference>
<evidence type="ECO:0000256" key="4">
    <source>
        <dbReference type="ARBA" id="ARBA00022475"/>
    </source>
</evidence>
<keyword evidence="4" id="KW-1003">Cell membrane</keyword>
<feature type="transmembrane region" description="Helical" evidence="12">
    <location>
        <begin position="325"/>
        <end position="346"/>
    </location>
</feature>
<keyword evidence="7" id="KW-0915">Sodium</keyword>
<reference evidence="13" key="1">
    <citation type="journal article" date="2013" name="Genetics">
        <title>The draft genome and transcriptome of Panagrellus redivivus are shaped by the harsh demands of a free-living lifestyle.</title>
        <authorList>
            <person name="Srinivasan J."/>
            <person name="Dillman A.R."/>
            <person name="Macchietto M.G."/>
            <person name="Heikkinen L."/>
            <person name="Lakso M."/>
            <person name="Fracchia K.M."/>
            <person name="Antoshechkin I."/>
            <person name="Mortazavi A."/>
            <person name="Wong G."/>
            <person name="Sternberg P.W."/>
        </authorList>
    </citation>
    <scope>NUCLEOTIDE SEQUENCE [LARGE SCALE GENOMIC DNA]</scope>
    <source>
        <strain evidence="13">MT8872</strain>
    </source>
</reference>
<keyword evidence="10" id="KW-0739">Sodium transport</keyword>
<keyword evidence="3" id="KW-0813">Transport</keyword>
<feature type="transmembrane region" description="Helical" evidence="12">
    <location>
        <begin position="441"/>
        <end position="462"/>
    </location>
</feature>
<dbReference type="Gene3D" id="1.20.1730.10">
    <property type="entry name" value="Sodium/glucose cotransporter"/>
    <property type="match status" value="1"/>
</dbReference>
<comment type="subcellular location">
    <subcellularLocation>
        <location evidence="1">Cell membrane</location>
        <topology evidence="1">Multi-pass membrane protein</topology>
    </subcellularLocation>
</comment>
<dbReference type="PANTHER" id="PTHR42985">
    <property type="entry name" value="SODIUM-COUPLED MONOCARBOXYLATE TRANSPORTER"/>
    <property type="match status" value="1"/>
</dbReference>
<feature type="transmembrane region" description="Helical" evidence="12">
    <location>
        <begin position="51"/>
        <end position="73"/>
    </location>
</feature>
<keyword evidence="13" id="KW-1185">Reference proteome</keyword>
<dbReference type="Pfam" id="PF00474">
    <property type="entry name" value="SSF"/>
    <property type="match status" value="1"/>
</dbReference>
<dbReference type="InterPro" id="IPR001734">
    <property type="entry name" value="Na/solute_symporter"/>
</dbReference>
<evidence type="ECO:0000256" key="5">
    <source>
        <dbReference type="ARBA" id="ARBA00022692"/>
    </source>
</evidence>
<evidence type="ECO:0000256" key="6">
    <source>
        <dbReference type="ARBA" id="ARBA00022989"/>
    </source>
</evidence>
<keyword evidence="9 12" id="KW-0472">Membrane</keyword>
<dbReference type="GO" id="GO:0006814">
    <property type="term" value="P:sodium ion transport"/>
    <property type="evidence" value="ECO:0007669"/>
    <property type="project" value="UniProtKB-KW"/>
</dbReference>
<dbReference type="WBParaSite" id="Pan_g22707.t1">
    <property type="protein sequence ID" value="Pan_g22707.t1"/>
    <property type="gene ID" value="Pan_g22707"/>
</dbReference>
<evidence type="ECO:0000256" key="9">
    <source>
        <dbReference type="ARBA" id="ARBA00023136"/>
    </source>
</evidence>
<keyword evidence="5 12" id="KW-0812">Transmembrane</keyword>
<dbReference type="PANTHER" id="PTHR42985:SF40">
    <property type="entry name" value="LD47995P-RELATED"/>
    <property type="match status" value="1"/>
</dbReference>
<evidence type="ECO:0000313" key="13">
    <source>
        <dbReference type="Proteomes" id="UP000492821"/>
    </source>
</evidence>
<feature type="transmembrane region" description="Helical" evidence="12">
    <location>
        <begin position="387"/>
        <end position="410"/>
    </location>
</feature>
<feature type="transmembrane region" description="Helical" evidence="12">
    <location>
        <begin position="416"/>
        <end position="434"/>
    </location>
</feature>
<evidence type="ECO:0000313" key="14">
    <source>
        <dbReference type="WBParaSite" id="Pan_g22707.t1"/>
    </source>
</evidence>
<dbReference type="GO" id="GO:0015293">
    <property type="term" value="F:symporter activity"/>
    <property type="evidence" value="ECO:0007669"/>
    <property type="project" value="TreeGrafter"/>
</dbReference>
<keyword evidence="8" id="KW-0406">Ion transport</keyword>
<feature type="transmembrane region" description="Helical" evidence="12">
    <location>
        <begin position="531"/>
        <end position="552"/>
    </location>
</feature>
<dbReference type="InterPro" id="IPR051163">
    <property type="entry name" value="Sodium:Solute_Symporter_SSF"/>
</dbReference>
<accession>A0A7E4VLP0</accession>
<feature type="transmembrane region" description="Helical" evidence="12">
    <location>
        <begin position="79"/>
        <end position="107"/>
    </location>
</feature>
<evidence type="ECO:0000256" key="8">
    <source>
        <dbReference type="ARBA" id="ARBA00023065"/>
    </source>
</evidence>
<dbReference type="GO" id="GO:0005886">
    <property type="term" value="C:plasma membrane"/>
    <property type="evidence" value="ECO:0007669"/>
    <property type="project" value="UniProtKB-SubCell"/>
</dbReference>
<feature type="transmembrane region" description="Helical" evidence="12">
    <location>
        <begin position="128"/>
        <end position="148"/>
    </location>
</feature>
<sequence length="611" mass="66303">MFKTVDFIIFGCFLTFSILVGVYHAIKAKSKAASGHGESAEFLVGGRKLPIFPVCLSLLTTFISGIALLGLPAEIYQRGALLGLGFIPGAISFLISGYFFVPIFYKLQFTSVYEYMEVRYDSRLLRRVGSSLFLISTLFYMAVVLYAPSVALVGVTDLPLWPFILAVGAVSTIYTAIGGIKAVIWTDTLQAVFMYIGLGTLLIKGVSDAGGLANIFELAERTGHMSDSVFKFDPTPFQYDSFWIIILGGVLHWTCFYGLNQMALQRYCSMPSLRHARVVMTCTVPAFWAIGLMCGFIGLLCLAYFHGCDPVAIGEIESMDQMSILLAARVLAIIPGMPGLFLASLYSATLSTTSSGANSMTAVIWEDFLKDSYSHWSEAKITKLMKALAFAIGAASTLLAFACDYMGGIFNAATTTLSATAAPLVGLFFLGVFVPKANKNGAFAGLICALMITIMCSIANNIEKPYKNYVLPLTPNANNPNCRDLALNSSTHADVHISVFKHHTGPHPHQSHKDWHYGDPNSSLLARTSPFSYAVIGISVVMIVGTIVSHLFPVKLPEQKAYLAAACTYAGRDLKFDKSTYGSELQAVVNNKLSSVSSEKESGKYLNFFAD</sequence>
<feature type="transmembrane region" description="Helical" evidence="12">
    <location>
        <begin position="279"/>
        <end position="305"/>
    </location>
</feature>
<evidence type="ECO:0000256" key="3">
    <source>
        <dbReference type="ARBA" id="ARBA00022448"/>
    </source>
</evidence>
<evidence type="ECO:0000256" key="11">
    <source>
        <dbReference type="RuleBase" id="RU362091"/>
    </source>
</evidence>
<proteinExistence type="inferred from homology"/>
<name>A0A7E4VLP0_PANRE</name>
<evidence type="ECO:0000256" key="2">
    <source>
        <dbReference type="ARBA" id="ARBA00006434"/>
    </source>
</evidence>
<evidence type="ECO:0000256" key="12">
    <source>
        <dbReference type="SAM" id="Phobius"/>
    </source>
</evidence>
<organism evidence="13 14">
    <name type="scientific">Panagrellus redivivus</name>
    <name type="common">Microworm</name>
    <dbReference type="NCBI Taxonomy" id="6233"/>
    <lineage>
        <taxon>Eukaryota</taxon>
        <taxon>Metazoa</taxon>
        <taxon>Ecdysozoa</taxon>
        <taxon>Nematoda</taxon>
        <taxon>Chromadorea</taxon>
        <taxon>Rhabditida</taxon>
        <taxon>Tylenchina</taxon>
        <taxon>Panagrolaimomorpha</taxon>
        <taxon>Panagrolaimoidea</taxon>
        <taxon>Panagrolaimidae</taxon>
        <taxon>Panagrellus</taxon>
    </lineage>
</organism>
<evidence type="ECO:0000256" key="7">
    <source>
        <dbReference type="ARBA" id="ARBA00023053"/>
    </source>
</evidence>
<feature type="transmembrane region" description="Helical" evidence="12">
    <location>
        <begin position="160"/>
        <end position="180"/>
    </location>
</feature>
<comment type="similarity">
    <text evidence="2 11">Belongs to the sodium:solute symporter (SSF) (TC 2.A.21) family.</text>
</comment>
<evidence type="ECO:0000256" key="1">
    <source>
        <dbReference type="ARBA" id="ARBA00004651"/>
    </source>
</evidence>
<dbReference type="AlphaFoldDB" id="A0A7E4VLP0"/>
<dbReference type="PROSITE" id="PS50283">
    <property type="entry name" value="NA_SOLUT_SYMP_3"/>
    <property type="match status" value="1"/>
</dbReference>
<protein>
    <submittedName>
        <fullName evidence="14">Sodium-coupled monocarboxylate transporter 2</fullName>
    </submittedName>
</protein>